<dbReference type="InterPro" id="IPR045886">
    <property type="entry name" value="ThiF/MoeB/HesA"/>
</dbReference>
<dbReference type="AlphaFoldDB" id="A0A096AJ43"/>
<sequence length="245" mass="27006">MAEHMLTRLEWMVGTEGIDRLRRASVALFGCGGVGGFALEALVRSGIGRIVVIDGDGVTASNVNRQIIATSQTIGRRKTDLAKERALAINPDVIIEVHDIIYTAHEYPDFIETLQVDYVIDAIDMVSSKIHIVETCQRLGVPVISCMGGGNRLHPEQLEITDISKTYMCPLAKVMRKELRKRGITKQTVLFSTEPPIKPVYREEGTKSPASCAFVPSVAGLMLAGYVVREFLEVPDHEKSNYSYG</sequence>
<gene>
    <name evidence="2" type="ORF">HMPREF0872_07185</name>
</gene>
<protein>
    <submittedName>
        <fullName evidence="2">Thiamine biosynthesis protein ThiF</fullName>
    </submittedName>
</protein>
<comment type="caution">
    <text evidence="2">The sequence shown here is derived from an EMBL/GenBank/DDBJ whole genome shotgun (WGS) entry which is preliminary data.</text>
</comment>
<name>A0A096AJ43_9FIRM</name>
<dbReference type="InterPro" id="IPR000594">
    <property type="entry name" value="ThiF_NAD_FAD-bd"/>
</dbReference>
<evidence type="ECO:0000259" key="1">
    <source>
        <dbReference type="Pfam" id="PF00899"/>
    </source>
</evidence>
<dbReference type="GO" id="GO:0008641">
    <property type="term" value="F:ubiquitin-like modifier activating enzyme activity"/>
    <property type="evidence" value="ECO:0007669"/>
    <property type="project" value="InterPro"/>
</dbReference>
<proteinExistence type="predicted"/>
<dbReference type="Pfam" id="PF00899">
    <property type="entry name" value="ThiF"/>
    <property type="match status" value="1"/>
</dbReference>
<evidence type="ECO:0000313" key="2">
    <source>
        <dbReference type="EMBL" id="KGF46815.1"/>
    </source>
</evidence>
<dbReference type="GO" id="GO:0061504">
    <property type="term" value="P:cyclic threonylcarbamoyladenosine biosynthetic process"/>
    <property type="evidence" value="ECO:0007669"/>
    <property type="project" value="TreeGrafter"/>
</dbReference>
<dbReference type="RefSeq" id="WP_038113651.1">
    <property type="nucleotide sequence ID" value="NZ_JRNT01000027.1"/>
</dbReference>
<accession>A0A096AJ43</accession>
<organism evidence="2 3">
    <name type="scientific">Veillonella montpellierensis DNF00314</name>
    <dbReference type="NCBI Taxonomy" id="1401067"/>
    <lineage>
        <taxon>Bacteria</taxon>
        <taxon>Bacillati</taxon>
        <taxon>Bacillota</taxon>
        <taxon>Negativicutes</taxon>
        <taxon>Veillonellales</taxon>
        <taxon>Veillonellaceae</taxon>
        <taxon>Veillonella</taxon>
    </lineage>
</organism>
<dbReference type="InterPro" id="IPR035985">
    <property type="entry name" value="Ubiquitin-activating_enz"/>
</dbReference>
<feature type="domain" description="THIF-type NAD/FAD binding fold" evidence="1">
    <location>
        <begin position="13"/>
        <end position="237"/>
    </location>
</feature>
<dbReference type="EMBL" id="JRNT01000027">
    <property type="protein sequence ID" value="KGF46815.1"/>
    <property type="molecule type" value="Genomic_DNA"/>
</dbReference>
<dbReference type="Gene3D" id="3.40.50.720">
    <property type="entry name" value="NAD(P)-binding Rossmann-like Domain"/>
    <property type="match status" value="1"/>
</dbReference>
<dbReference type="PANTHER" id="PTHR43267">
    <property type="entry name" value="TRNA THREONYLCARBAMOYLADENOSINE DEHYDRATASE"/>
    <property type="match status" value="1"/>
</dbReference>
<keyword evidence="3" id="KW-1185">Reference proteome</keyword>
<dbReference type="Proteomes" id="UP000029628">
    <property type="component" value="Unassembled WGS sequence"/>
</dbReference>
<dbReference type="CDD" id="cd00755">
    <property type="entry name" value="YgdL_like"/>
    <property type="match status" value="1"/>
</dbReference>
<dbReference type="eggNOG" id="COG1179">
    <property type="taxonomic scope" value="Bacteria"/>
</dbReference>
<evidence type="ECO:0000313" key="3">
    <source>
        <dbReference type="Proteomes" id="UP000029628"/>
    </source>
</evidence>
<dbReference type="PANTHER" id="PTHR43267:SF1">
    <property type="entry name" value="TRNA THREONYLCARBAMOYLADENOSINE DEHYDRATASE"/>
    <property type="match status" value="1"/>
</dbReference>
<dbReference type="SUPFAM" id="SSF69572">
    <property type="entry name" value="Activating enzymes of the ubiquitin-like proteins"/>
    <property type="match status" value="1"/>
</dbReference>
<dbReference type="GO" id="GO:0061503">
    <property type="term" value="F:tRNA threonylcarbamoyladenosine dehydratase"/>
    <property type="evidence" value="ECO:0007669"/>
    <property type="project" value="TreeGrafter"/>
</dbReference>
<reference evidence="2 3" key="1">
    <citation type="submission" date="2014-07" db="EMBL/GenBank/DDBJ databases">
        <authorList>
            <person name="McCorrison J."/>
            <person name="Sanka R."/>
            <person name="Torralba M."/>
            <person name="Gillis M."/>
            <person name="Haft D.H."/>
            <person name="Methe B."/>
            <person name="Sutton G."/>
            <person name="Nelson K.E."/>
        </authorList>
    </citation>
    <scope>NUCLEOTIDE SEQUENCE [LARGE SCALE GENOMIC DNA]</scope>
    <source>
        <strain evidence="2 3">DNF00314</strain>
    </source>
</reference>